<keyword evidence="3" id="KW-1185">Reference proteome</keyword>
<evidence type="ECO:0000256" key="1">
    <source>
        <dbReference type="SAM" id="MobiDB-lite"/>
    </source>
</evidence>
<reference evidence="2" key="1">
    <citation type="journal article" date="2023" name="Microbiol Resour">
        <title>Genome Sequences of Rhodoplanes serenus and Two Thermotolerant Strains, Rhodoplanes tepidamans and 'Rhodoplanes cryptolactis,' Further Refine the Genus.</title>
        <authorList>
            <person name="Rayyan A.A."/>
            <person name="Kyndt J.A."/>
        </authorList>
    </citation>
    <scope>NUCLEOTIDE SEQUENCE</scope>
    <source>
        <strain evidence="2">DSM 9987</strain>
    </source>
</reference>
<reference evidence="2" key="2">
    <citation type="submission" date="2023-02" db="EMBL/GenBank/DDBJ databases">
        <authorList>
            <person name="Rayyan A."/>
            <person name="Meyer T."/>
            <person name="Kyndt J.A."/>
        </authorList>
    </citation>
    <scope>NUCLEOTIDE SEQUENCE</scope>
    <source>
        <strain evidence="2">DSM 9987</strain>
    </source>
</reference>
<comment type="caution">
    <text evidence="2">The sequence shown here is derived from an EMBL/GenBank/DDBJ whole genome shotgun (WGS) entry which is preliminary data.</text>
</comment>
<proteinExistence type="predicted"/>
<feature type="compositionally biased region" description="Low complexity" evidence="1">
    <location>
        <begin position="82"/>
        <end position="120"/>
    </location>
</feature>
<evidence type="ECO:0000313" key="3">
    <source>
        <dbReference type="Proteomes" id="UP001165652"/>
    </source>
</evidence>
<gene>
    <name evidence="2" type="ORF">PQJ73_22130</name>
</gene>
<dbReference type="RefSeq" id="WP_272779233.1">
    <property type="nucleotide sequence ID" value="NZ_JAQQLI010000043.1"/>
</dbReference>
<sequence length="128" mass="13471">MRLFMFESETTTELRAFAADSSGSKLPERLGPWHSTGVVRPDRDPPHRLSRAAIEKAIANDGFQLWRMKPPATPEPDKAAAAKDASAKPASAKPTATRTAARPAAARAAATKTAPASTAPVRKAAAKA</sequence>
<evidence type="ECO:0000313" key="2">
    <source>
        <dbReference type="EMBL" id="MDC7788397.1"/>
    </source>
</evidence>
<feature type="region of interest" description="Disordered" evidence="1">
    <location>
        <begin position="18"/>
        <end position="46"/>
    </location>
</feature>
<protein>
    <recommendedName>
        <fullName evidence="4">Antifreeze protein</fullName>
    </recommendedName>
</protein>
<accession>A0ABT5JFK9</accession>
<dbReference type="Proteomes" id="UP001165652">
    <property type="component" value="Unassembled WGS sequence"/>
</dbReference>
<evidence type="ECO:0008006" key="4">
    <source>
        <dbReference type="Google" id="ProtNLM"/>
    </source>
</evidence>
<feature type="region of interest" description="Disordered" evidence="1">
    <location>
        <begin position="62"/>
        <end position="128"/>
    </location>
</feature>
<organism evidence="2 3">
    <name type="scientific">Rhodoplanes tepidamans</name>
    <name type="common">Rhodoplanes cryptolactis</name>
    <dbReference type="NCBI Taxonomy" id="200616"/>
    <lineage>
        <taxon>Bacteria</taxon>
        <taxon>Pseudomonadati</taxon>
        <taxon>Pseudomonadota</taxon>
        <taxon>Alphaproteobacteria</taxon>
        <taxon>Hyphomicrobiales</taxon>
        <taxon>Nitrobacteraceae</taxon>
        <taxon>Rhodoplanes</taxon>
    </lineage>
</organism>
<name>A0ABT5JFK9_RHOTP</name>
<dbReference type="EMBL" id="JAQQLI010000043">
    <property type="protein sequence ID" value="MDC7788397.1"/>
    <property type="molecule type" value="Genomic_DNA"/>
</dbReference>